<dbReference type="AlphaFoldDB" id="A0A2J6QLT8"/>
<keyword evidence="3" id="KW-1185">Reference proteome</keyword>
<proteinExistence type="predicted"/>
<accession>A0A2J6QLT8</accession>
<gene>
    <name evidence="2" type="ORF">NA56DRAFT_697434</name>
</gene>
<dbReference type="Proteomes" id="UP000235672">
    <property type="component" value="Unassembled WGS sequence"/>
</dbReference>
<evidence type="ECO:0000313" key="2">
    <source>
        <dbReference type="EMBL" id="PMD27257.1"/>
    </source>
</evidence>
<evidence type="ECO:0000256" key="1">
    <source>
        <dbReference type="SAM" id="MobiDB-lite"/>
    </source>
</evidence>
<reference evidence="2 3" key="1">
    <citation type="submission" date="2016-05" db="EMBL/GenBank/DDBJ databases">
        <title>A degradative enzymes factory behind the ericoid mycorrhizal symbiosis.</title>
        <authorList>
            <consortium name="DOE Joint Genome Institute"/>
            <person name="Martino E."/>
            <person name="Morin E."/>
            <person name="Grelet G."/>
            <person name="Kuo A."/>
            <person name="Kohler A."/>
            <person name="Daghino S."/>
            <person name="Barry K."/>
            <person name="Choi C."/>
            <person name="Cichocki N."/>
            <person name="Clum A."/>
            <person name="Copeland A."/>
            <person name="Hainaut M."/>
            <person name="Haridas S."/>
            <person name="Labutti K."/>
            <person name="Lindquist E."/>
            <person name="Lipzen A."/>
            <person name="Khouja H.-R."/>
            <person name="Murat C."/>
            <person name="Ohm R."/>
            <person name="Olson A."/>
            <person name="Spatafora J."/>
            <person name="Veneault-Fourrey C."/>
            <person name="Henrissat B."/>
            <person name="Grigoriev I."/>
            <person name="Martin F."/>
            <person name="Perotto S."/>
        </authorList>
    </citation>
    <scope>NUCLEOTIDE SEQUENCE [LARGE SCALE GENOMIC DNA]</scope>
    <source>
        <strain evidence="2 3">UAMH 7357</strain>
    </source>
</reference>
<sequence>MKRPSNVKVWHLVSHLGGGAGLERMHKVLYSHRNNISFFPQEYGQLETILAPDEDNEPLARSWCLLASCISLAQPQGTVEDPDAMFRRRVNLLHSEMITTGDITLEKLRNIQFLQLRPMRDSETNTCAAVPRRLNAVPDSAGMQEGNMLTKLTDEYSRAADPKP</sequence>
<dbReference type="EMBL" id="KZ613466">
    <property type="protein sequence ID" value="PMD27257.1"/>
    <property type="molecule type" value="Genomic_DNA"/>
</dbReference>
<feature type="region of interest" description="Disordered" evidence="1">
    <location>
        <begin position="138"/>
        <end position="164"/>
    </location>
</feature>
<evidence type="ECO:0000313" key="3">
    <source>
        <dbReference type="Proteomes" id="UP000235672"/>
    </source>
</evidence>
<protein>
    <submittedName>
        <fullName evidence="2">Uncharacterized protein</fullName>
    </submittedName>
</protein>
<feature type="compositionally biased region" description="Basic and acidic residues" evidence="1">
    <location>
        <begin position="152"/>
        <end position="164"/>
    </location>
</feature>
<name>A0A2J6QLT8_9HELO</name>
<organism evidence="2 3">
    <name type="scientific">Hyaloscypha hepaticicola</name>
    <dbReference type="NCBI Taxonomy" id="2082293"/>
    <lineage>
        <taxon>Eukaryota</taxon>
        <taxon>Fungi</taxon>
        <taxon>Dikarya</taxon>
        <taxon>Ascomycota</taxon>
        <taxon>Pezizomycotina</taxon>
        <taxon>Leotiomycetes</taxon>
        <taxon>Helotiales</taxon>
        <taxon>Hyaloscyphaceae</taxon>
        <taxon>Hyaloscypha</taxon>
    </lineage>
</organism>